<gene>
    <name evidence="1" type="ORF">HJA87_01225</name>
</gene>
<accession>A0ABS7LAN4</accession>
<sequence length="202" mass="22185">MNVILSHTYTDRTTQITAKECNVFHQRGHVHPAIKAPIGAAKLLINMMANASSGLIIESRSFRRADAFQFSSSNCSCQPRHRGLPERRLRSSGTPINMPILVKLLYRQIGVLLHPFPDDEPDRIVTIKPQLARHVYDGFLQIGIERDRPGVTHYQGGAAQHDLQICPGECRRWIGGVFEGAAPSPFANAGPGSMTEAAAPVI</sequence>
<evidence type="ECO:0000313" key="2">
    <source>
        <dbReference type="Proteomes" id="UP000720124"/>
    </source>
</evidence>
<reference evidence="1 2" key="1">
    <citation type="submission" date="2020-06" db="EMBL/GenBank/DDBJ databases">
        <title>Global-level population genomics: horizontal gene transfer, symbiosis and evolution in Rhizobia.</title>
        <authorList>
            <person name="Gai Y."/>
        </authorList>
    </citation>
    <scope>NUCLEOTIDE SEQUENCE [LARGE SCALE GENOMIC DNA]</scope>
    <source>
        <strain evidence="1 2">PLR6_1b</strain>
    </source>
</reference>
<name>A0ABS7LAN4_9HYPH</name>
<dbReference type="EMBL" id="JABTXI010000001">
    <property type="protein sequence ID" value="MBY3588517.1"/>
    <property type="molecule type" value="Genomic_DNA"/>
</dbReference>
<evidence type="ECO:0000313" key="1">
    <source>
        <dbReference type="EMBL" id="MBY3588517.1"/>
    </source>
</evidence>
<protein>
    <submittedName>
        <fullName evidence="1">Uncharacterized protein</fullName>
    </submittedName>
</protein>
<comment type="caution">
    <text evidence="1">The sequence shown here is derived from an EMBL/GenBank/DDBJ whole genome shotgun (WGS) entry which is preliminary data.</text>
</comment>
<organism evidence="1 2">
    <name type="scientific">Rhizobium bangladeshense</name>
    <dbReference type="NCBI Taxonomy" id="1138189"/>
    <lineage>
        <taxon>Bacteria</taxon>
        <taxon>Pseudomonadati</taxon>
        <taxon>Pseudomonadota</taxon>
        <taxon>Alphaproteobacteria</taxon>
        <taxon>Hyphomicrobiales</taxon>
        <taxon>Rhizobiaceae</taxon>
        <taxon>Rhizobium/Agrobacterium group</taxon>
        <taxon>Rhizobium</taxon>
    </lineage>
</organism>
<proteinExistence type="predicted"/>
<dbReference type="Proteomes" id="UP000720124">
    <property type="component" value="Unassembled WGS sequence"/>
</dbReference>
<keyword evidence="2" id="KW-1185">Reference proteome</keyword>